<reference evidence="2 3" key="1">
    <citation type="submission" date="2020-08" db="EMBL/GenBank/DDBJ databases">
        <authorList>
            <person name="Liu C."/>
            <person name="Sun Q."/>
        </authorList>
    </citation>
    <scope>NUCLEOTIDE SEQUENCE [LARGE SCALE GENOMIC DNA]</scope>
    <source>
        <strain evidence="2 3">NSJ-57</strain>
    </source>
</reference>
<dbReference type="Pfam" id="PF09936">
    <property type="entry name" value="Methyltrn_RNA_4"/>
    <property type="match status" value="1"/>
</dbReference>
<dbReference type="KEGG" id="fho:H9Q81_03915"/>
<dbReference type="Gene3D" id="3.40.1280.10">
    <property type="match status" value="1"/>
</dbReference>
<gene>
    <name evidence="2" type="ORF">H9Q81_03915</name>
</gene>
<dbReference type="GO" id="GO:0032259">
    <property type="term" value="P:methylation"/>
    <property type="evidence" value="ECO:0007669"/>
    <property type="project" value="UniProtKB-KW"/>
</dbReference>
<dbReference type="EMBL" id="CP060637">
    <property type="protein sequence ID" value="QNM15985.1"/>
    <property type="molecule type" value="Genomic_DNA"/>
</dbReference>
<keyword evidence="2" id="KW-0489">Methyltransferase</keyword>
<dbReference type="InterPro" id="IPR019230">
    <property type="entry name" value="RNA_MeTrfase_C_dom"/>
</dbReference>
<keyword evidence="2" id="KW-0808">Transferase</keyword>
<organism evidence="2 3">
    <name type="scientific">Fusobacterium hominis</name>
    <dbReference type="NCBI Taxonomy" id="2764326"/>
    <lineage>
        <taxon>Bacteria</taxon>
        <taxon>Fusobacteriati</taxon>
        <taxon>Fusobacteriota</taxon>
        <taxon>Fusobacteriia</taxon>
        <taxon>Fusobacteriales</taxon>
        <taxon>Fusobacteriaceae</taxon>
        <taxon>Fusobacterium</taxon>
    </lineage>
</organism>
<name>A0A7G9GYV3_9FUSO</name>
<proteinExistence type="predicted"/>
<feature type="domain" description="tRNA (guanine-N(1)-)-methyltransferase C-terminal" evidence="1">
    <location>
        <begin position="4"/>
        <end position="185"/>
    </location>
</feature>
<evidence type="ECO:0000313" key="2">
    <source>
        <dbReference type="EMBL" id="QNM15985.1"/>
    </source>
</evidence>
<accession>A0A7G9GYV3</accession>
<evidence type="ECO:0000313" key="3">
    <source>
        <dbReference type="Proteomes" id="UP000515913"/>
    </source>
</evidence>
<dbReference type="SUPFAM" id="SSF75217">
    <property type="entry name" value="alpha/beta knot"/>
    <property type="match status" value="1"/>
</dbReference>
<dbReference type="InterPro" id="IPR029026">
    <property type="entry name" value="tRNA_m1G_MTases_N"/>
</dbReference>
<dbReference type="AlphaFoldDB" id="A0A7G9GYV3"/>
<evidence type="ECO:0000259" key="1">
    <source>
        <dbReference type="Pfam" id="PF09936"/>
    </source>
</evidence>
<dbReference type="GO" id="GO:0008168">
    <property type="term" value="F:methyltransferase activity"/>
    <property type="evidence" value="ECO:0007669"/>
    <property type="project" value="UniProtKB-KW"/>
</dbReference>
<dbReference type="CDD" id="cd18085">
    <property type="entry name" value="TM1570-like"/>
    <property type="match status" value="1"/>
</dbReference>
<keyword evidence="3" id="KW-1185">Reference proteome</keyword>
<sequence length="187" mass="21454">MRNKIYLGLVHYPVYNKRHDVVCTSVTNFDIHDISRSCRTYDVKGYRLIVPVDAQKMLTDRIINYWQEGTGGNYNKDREDAFSITKVVDSVEDTISEIEKTEGQKPVIITTSARIFPNTASYKKVSEMMFNDDKPYLLLFGTGWGLTDEIMDMSDYILEPIRGNTKYNHLSVRAAVAIILDRLLGEN</sequence>
<dbReference type="RefSeq" id="WP_101474692.1">
    <property type="nucleotide sequence ID" value="NZ_CP060637.1"/>
</dbReference>
<dbReference type="InterPro" id="IPR029028">
    <property type="entry name" value="Alpha/beta_knot_MTases"/>
</dbReference>
<dbReference type="Proteomes" id="UP000515913">
    <property type="component" value="Chromosome"/>
</dbReference>
<protein>
    <submittedName>
        <fullName evidence="2">RNA methyltransferase</fullName>
    </submittedName>
</protein>